<dbReference type="Gene3D" id="3.40.50.2300">
    <property type="match status" value="1"/>
</dbReference>
<dbReference type="RefSeq" id="WP_303280809.1">
    <property type="nucleotide sequence ID" value="NZ_BAABCZ010000016.1"/>
</dbReference>
<gene>
    <name evidence="3" type="ORF">Q4Q39_02630</name>
</gene>
<dbReference type="InterPro" id="IPR001789">
    <property type="entry name" value="Sig_transdc_resp-reg_receiver"/>
</dbReference>
<accession>A0ABT8WY32</accession>
<evidence type="ECO:0000313" key="4">
    <source>
        <dbReference type="Proteomes" id="UP001176891"/>
    </source>
</evidence>
<protein>
    <submittedName>
        <fullName evidence="3">Response regulator</fullName>
    </submittedName>
</protein>
<dbReference type="InterPro" id="IPR011006">
    <property type="entry name" value="CheY-like_superfamily"/>
</dbReference>
<comment type="caution">
    <text evidence="3">The sequence shown here is derived from an EMBL/GenBank/DDBJ whole genome shotgun (WGS) entry which is preliminary data.</text>
</comment>
<reference evidence="3" key="1">
    <citation type="submission" date="2023-07" db="EMBL/GenBank/DDBJ databases">
        <title>Two novel species in the genus Flavivirga.</title>
        <authorList>
            <person name="Kwon K."/>
        </authorList>
    </citation>
    <scope>NUCLEOTIDE SEQUENCE</scope>
    <source>
        <strain evidence="3">KACC 14157</strain>
    </source>
</reference>
<keyword evidence="1" id="KW-0597">Phosphoprotein</keyword>
<sequence length="225" mass="25877">MTKLLNTLIIEDHQLIIDGYTRALEHVSSQNHEIVFKITVAKNCDDANYEIEHAVKNNLIDLVFLDISLPPCKNRILVSGDDLGMKLRSLFPQVKIIVSTHLNNNFRLVNILKMVKPDSLLLKSELDSKNLTEAILNVINDIPYYSKPILKLVRQHISNDFNLDDIDRQMLYQLSLGSKTKELPEVIHLSIAGIEKRKRRLNQIFNNEKKSDKVLIRLAKEKGFL</sequence>
<dbReference type="PROSITE" id="PS50110">
    <property type="entry name" value="RESPONSE_REGULATORY"/>
    <property type="match status" value="1"/>
</dbReference>
<feature type="modified residue" description="4-aspartylphosphate" evidence="1">
    <location>
        <position position="66"/>
    </location>
</feature>
<proteinExistence type="predicted"/>
<dbReference type="Pfam" id="PF00072">
    <property type="entry name" value="Response_reg"/>
    <property type="match status" value="1"/>
</dbReference>
<dbReference type="SUPFAM" id="SSF52172">
    <property type="entry name" value="CheY-like"/>
    <property type="match status" value="1"/>
</dbReference>
<feature type="domain" description="Response regulatory" evidence="2">
    <location>
        <begin position="6"/>
        <end position="138"/>
    </location>
</feature>
<evidence type="ECO:0000256" key="1">
    <source>
        <dbReference type="PROSITE-ProRule" id="PRU00169"/>
    </source>
</evidence>
<evidence type="ECO:0000259" key="2">
    <source>
        <dbReference type="PROSITE" id="PS50110"/>
    </source>
</evidence>
<keyword evidence="4" id="KW-1185">Reference proteome</keyword>
<organism evidence="3 4">
    <name type="scientific">Flavivirga amylovorans</name>
    <dbReference type="NCBI Taxonomy" id="870486"/>
    <lineage>
        <taxon>Bacteria</taxon>
        <taxon>Pseudomonadati</taxon>
        <taxon>Bacteroidota</taxon>
        <taxon>Flavobacteriia</taxon>
        <taxon>Flavobacteriales</taxon>
        <taxon>Flavobacteriaceae</taxon>
        <taxon>Flavivirga</taxon>
    </lineage>
</organism>
<dbReference type="Proteomes" id="UP001176891">
    <property type="component" value="Unassembled WGS sequence"/>
</dbReference>
<evidence type="ECO:0000313" key="3">
    <source>
        <dbReference type="EMBL" id="MDO5986289.1"/>
    </source>
</evidence>
<name>A0ABT8WY32_9FLAO</name>
<dbReference type="EMBL" id="JAUOEM010000001">
    <property type="protein sequence ID" value="MDO5986289.1"/>
    <property type="molecule type" value="Genomic_DNA"/>
</dbReference>